<gene>
    <name evidence="2" type="ORF">B0H15DRAFT_943749</name>
</gene>
<feature type="region of interest" description="Disordered" evidence="1">
    <location>
        <begin position="133"/>
        <end position="205"/>
    </location>
</feature>
<proteinExistence type="predicted"/>
<feature type="region of interest" description="Disordered" evidence="1">
    <location>
        <begin position="231"/>
        <end position="346"/>
    </location>
</feature>
<feature type="region of interest" description="Disordered" evidence="1">
    <location>
        <begin position="379"/>
        <end position="447"/>
    </location>
</feature>
<feature type="compositionally biased region" description="Polar residues" evidence="1">
    <location>
        <begin position="336"/>
        <end position="345"/>
    </location>
</feature>
<feature type="region of interest" description="Disordered" evidence="1">
    <location>
        <begin position="22"/>
        <end position="43"/>
    </location>
</feature>
<feature type="compositionally biased region" description="Low complexity" evidence="1">
    <location>
        <begin position="437"/>
        <end position="447"/>
    </location>
</feature>
<name>A0AAD6XT76_9AGAR</name>
<evidence type="ECO:0000256" key="1">
    <source>
        <dbReference type="SAM" id="MobiDB-lite"/>
    </source>
</evidence>
<evidence type="ECO:0000313" key="2">
    <source>
        <dbReference type="EMBL" id="KAJ7101425.1"/>
    </source>
</evidence>
<dbReference type="AlphaFoldDB" id="A0AAD6XT76"/>
<evidence type="ECO:0000313" key="3">
    <source>
        <dbReference type="Proteomes" id="UP001222325"/>
    </source>
</evidence>
<protein>
    <submittedName>
        <fullName evidence="2">Uncharacterized protein</fullName>
    </submittedName>
</protein>
<dbReference type="EMBL" id="JARJCN010000004">
    <property type="protein sequence ID" value="KAJ7101425.1"/>
    <property type="molecule type" value="Genomic_DNA"/>
</dbReference>
<reference evidence="2" key="1">
    <citation type="submission" date="2023-03" db="EMBL/GenBank/DDBJ databases">
        <title>Massive genome expansion in bonnet fungi (Mycena s.s.) driven by repeated elements and novel gene families across ecological guilds.</title>
        <authorList>
            <consortium name="Lawrence Berkeley National Laboratory"/>
            <person name="Harder C.B."/>
            <person name="Miyauchi S."/>
            <person name="Viragh M."/>
            <person name="Kuo A."/>
            <person name="Thoen E."/>
            <person name="Andreopoulos B."/>
            <person name="Lu D."/>
            <person name="Skrede I."/>
            <person name="Drula E."/>
            <person name="Henrissat B."/>
            <person name="Morin E."/>
            <person name="Kohler A."/>
            <person name="Barry K."/>
            <person name="LaButti K."/>
            <person name="Morin E."/>
            <person name="Salamov A."/>
            <person name="Lipzen A."/>
            <person name="Mereny Z."/>
            <person name="Hegedus B."/>
            <person name="Baldrian P."/>
            <person name="Stursova M."/>
            <person name="Weitz H."/>
            <person name="Taylor A."/>
            <person name="Grigoriev I.V."/>
            <person name="Nagy L.G."/>
            <person name="Martin F."/>
            <person name="Kauserud H."/>
        </authorList>
    </citation>
    <scope>NUCLEOTIDE SEQUENCE</scope>
    <source>
        <strain evidence="2">CBHHK173m</strain>
    </source>
</reference>
<feature type="compositionally biased region" description="Low complexity" evidence="1">
    <location>
        <begin position="231"/>
        <end position="241"/>
    </location>
</feature>
<feature type="compositionally biased region" description="Basic residues" evidence="1">
    <location>
        <begin position="172"/>
        <end position="188"/>
    </location>
</feature>
<keyword evidence="3" id="KW-1185">Reference proteome</keyword>
<comment type="caution">
    <text evidence="2">The sequence shown here is derived from an EMBL/GenBank/DDBJ whole genome shotgun (WGS) entry which is preliminary data.</text>
</comment>
<feature type="compositionally biased region" description="Basic and acidic residues" evidence="1">
    <location>
        <begin position="294"/>
        <end position="310"/>
    </location>
</feature>
<sequence>MGPEHSAHHLSVYAHLPQVRASRPRVNASTPHPAAHGARLFPFPPPTRHRSACVARGLSVLASTSTSTPPCPPSADEDALAHAAPSIPPACGQRYAPPLCTTLPHVVAPRTHTLDRRLAPALVVTWQRQRCARTRQRRPPLSSPVPPRLVHPHARPACRVSRTPSASPRVGVHTRLRVVTWRRQRRARTGASATSAPHAHPYPRRRADEALLARAGLPRRHLRRAVLRRSFAASASASRHPASPRPAPPSRKSALHDTGPLKKPRNHAALVRKSTRRRRTPPRPDFARGVCAADSRRPGLSERRAAEHPHGGGMFSAPTSRERPASPRRAHPLRRVSSTRTSPQPCSAASRALALLRPATCVARAQRWQVPTYVVRRSRPPSISPVPAFESPRPRLRARPALASPAPPGLPRHRHPSVRPRLPTAAQVPAPNPSPLASPALSLRRRS</sequence>
<accession>A0AAD6XT76</accession>
<dbReference type="Proteomes" id="UP001222325">
    <property type="component" value="Unassembled WGS sequence"/>
</dbReference>
<organism evidence="2 3">
    <name type="scientific">Mycena belliarum</name>
    <dbReference type="NCBI Taxonomy" id="1033014"/>
    <lineage>
        <taxon>Eukaryota</taxon>
        <taxon>Fungi</taxon>
        <taxon>Dikarya</taxon>
        <taxon>Basidiomycota</taxon>
        <taxon>Agaricomycotina</taxon>
        <taxon>Agaricomycetes</taxon>
        <taxon>Agaricomycetidae</taxon>
        <taxon>Agaricales</taxon>
        <taxon>Marasmiineae</taxon>
        <taxon>Mycenaceae</taxon>
        <taxon>Mycena</taxon>
    </lineage>
</organism>